<dbReference type="AlphaFoldDB" id="A0A6G1JCS1"/>
<evidence type="ECO:0000313" key="8">
    <source>
        <dbReference type="EMBL" id="KAF2688332.1"/>
    </source>
</evidence>
<evidence type="ECO:0000313" key="9">
    <source>
        <dbReference type="Proteomes" id="UP000799291"/>
    </source>
</evidence>
<keyword evidence="9" id="KW-1185">Reference proteome</keyword>
<feature type="domain" description="Peptidase A1" evidence="7">
    <location>
        <begin position="38"/>
        <end position="396"/>
    </location>
</feature>
<evidence type="ECO:0000256" key="6">
    <source>
        <dbReference type="SAM" id="Phobius"/>
    </source>
</evidence>
<feature type="compositionally biased region" description="Basic and acidic residues" evidence="5">
    <location>
        <begin position="615"/>
        <end position="651"/>
    </location>
</feature>
<evidence type="ECO:0000256" key="3">
    <source>
        <dbReference type="ARBA" id="ARBA00022989"/>
    </source>
</evidence>
<dbReference type="InterPro" id="IPR051694">
    <property type="entry name" value="Immunoregulatory_rcpt-like"/>
</dbReference>
<keyword evidence="2 6" id="KW-0812">Transmembrane</keyword>
<sequence>MFFWKRADANTTSGPTVPLAIEPSGNFEGNDGKWSTFYINLGDDGTGHGQNFRVLPFLSSPVTMVPAQSEWCNQDCAAKRGMQIFNGEQPLGYETDSSKAWVKAGIYEIPRPDWWNPGELNGTLGRDNVGLGQSSSLSPVLASQFVMTYTSGEYYLGSFGLAAGTLAAGNSQTPPFLFNFARGPPQLIPSVSFGYTAGASYRNDEKGVTGNLILGGYDASRVKVEKGASIKMPSQQNNTLVVGVQSIIYTPDPDKEANAFSFTDESKGFLATIDSTLPYLYLPDAVCDEFAERFGLVYDEKHDIYTVNSTAHQTNVNLNATVSFRIGTGPDASDPFASIELPYAAFYYTIDQPLVENATEYFPIKKSPNGIYVLGRTFLQESYVIVDYERWNFTVAPVLYSQNTDEHDLVPIWNTTYSPSVPTPTSIASGGGSGLSPGAVAGIVVGVVVVLLLAGLAFFFRWKKRQAKRQLYAEKSGEEIDTSLAGGEVKHRRVSELDSEPPNSPKSSIAGLYGRDQKDVVPFPPINEMESPPAELYSPPPLSSTHSDGNGIGDYFLAGKVRRRGATRESSGNNTPGTPDILGAAPLAELPGDDGKYQGSPVHSRGPSDTSLQSKIDEVMTRPEKSPQRDPEAHPDAIAEAEKEEDKKEEKEEGEAQPEVALERRASHTRGLSDTTVQSDTTVVSQPTPEELEQWALGGEEGPRRPLSE</sequence>
<keyword evidence="8" id="KW-0378">Hydrolase</keyword>
<feature type="region of interest" description="Disordered" evidence="5">
    <location>
        <begin position="483"/>
        <end position="709"/>
    </location>
</feature>
<gene>
    <name evidence="8" type="ORF">K458DRAFT_358990</name>
</gene>
<dbReference type="InterPro" id="IPR021109">
    <property type="entry name" value="Peptidase_aspartic_dom_sf"/>
</dbReference>
<proteinExistence type="predicted"/>
<keyword evidence="4 6" id="KW-0472">Membrane</keyword>
<feature type="transmembrane region" description="Helical" evidence="6">
    <location>
        <begin position="439"/>
        <end position="460"/>
    </location>
</feature>
<evidence type="ECO:0000256" key="5">
    <source>
        <dbReference type="SAM" id="MobiDB-lite"/>
    </source>
</evidence>
<dbReference type="Proteomes" id="UP000799291">
    <property type="component" value="Unassembled WGS sequence"/>
</dbReference>
<evidence type="ECO:0000256" key="1">
    <source>
        <dbReference type="ARBA" id="ARBA00004167"/>
    </source>
</evidence>
<dbReference type="PROSITE" id="PS51767">
    <property type="entry name" value="PEPTIDASE_A1"/>
    <property type="match status" value="1"/>
</dbReference>
<dbReference type="GO" id="GO:0008233">
    <property type="term" value="F:peptidase activity"/>
    <property type="evidence" value="ECO:0007669"/>
    <property type="project" value="UniProtKB-KW"/>
</dbReference>
<keyword evidence="8" id="KW-0645">Protease</keyword>
<reference evidence="8" key="1">
    <citation type="journal article" date="2020" name="Stud. Mycol.">
        <title>101 Dothideomycetes genomes: a test case for predicting lifestyles and emergence of pathogens.</title>
        <authorList>
            <person name="Haridas S."/>
            <person name="Albert R."/>
            <person name="Binder M."/>
            <person name="Bloem J."/>
            <person name="Labutti K."/>
            <person name="Salamov A."/>
            <person name="Andreopoulos B."/>
            <person name="Baker S."/>
            <person name="Barry K."/>
            <person name="Bills G."/>
            <person name="Bluhm B."/>
            <person name="Cannon C."/>
            <person name="Castanera R."/>
            <person name="Culley D."/>
            <person name="Daum C."/>
            <person name="Ezra D."/>
            <person name="Gonzalez J."/>
            <person name="Henrissat B."/>
            <person name="Kuo A."/>
            <person name="Liang C."/>
            <person name="Lipzen A."/>
            <person name="Lutzoni F."/>
            <person name="Magnuson J."/>
            <person name="Mondo S."/>
            <person name="Nolan M."/>
            <person name="Ohm R."/>
            <person name="Pangilinan J."/>
            <person name="Park H.-J."/>
            <person name="Ramirez L."/>
            <person name="Alfaro M."/>
            <person name="Sun H."/>
            <person name="Tritt A."/>
            <person name="Yoshinaga Y."/>
            <person name="Zwiers L.-H."/>
            <person name="Turgeon B."/>
            <person name="Goodwin S."/>
            <person name="Spatafora J."/>
            <person name="Crous P."/>
            <person name="Grigoriev I."/>
        </authorList>
    </citation>
    <scope>NUCLEOTIDE SEQUENCE</scope>
    <source>
        <strain evidence="8">CBS 122367</strain>
    </source>
</reference>
<feature type="compositionally biased region" description="Polar residues" evidence="5">
    <location>
        <begin position="568"/>
        <end position="577"/>
    </location>
</feature>
<dbReference type="SUPFAM" id="SSF50630">
    <property type="entry name" value="Acid proteases"/>
    <property type="match status" value="1"/>
</dbReference>
<keyword evidence="3 6" id="KW-1133">Transmembrane helix</keyword>
<name>A0A6G1JCS1_9PLEO</name>
<dbReference type="EMBL" id="MU005573">
    <property type="protein sequence ID" value="KAF2688332.1"/>
    <property type="molecule type" value="Genomic_DNA"/>
</dbReference>
<dbReference type="Gene3D" id="2.40.70.10">
    <property type="entry name" value="Acid Proteases"/>
    <property type="match status" value="2"/>
</dbReference>
<dbReference type="GO" id="GO:0006508">
    <property type="term" value="P:proteolysis"/>
    <property type="evidence" value="ECO:0007669"/>
    <property type="project" value="UniProtKB-KW"/>
</dbReference>
<protein>
    <submittedName>
        <fullName evidence="8">Acid protease</fullName>
    </submittedName>
</protein>
<feature type="compositionally biased region" description="Low complexity" evidence="5">
    <location>
        <begin position="673"/>
        <end position="686"/>
    </location>
</feature>
<dbReference type="InterPro" id="IPR033121">
    <property type="entry name" value="PEPTIDASE_A1"/>
</dbReference>
<dbReference type="Pfam" id="PF00026">
    <property type="entry name" value="Asp"/>
    <property type="match status" value="1"/>
</dbReference>
<evidence type="ECO:0000256" key="4">
    <source>
        <dbReference type="ARBA" id="ARBA00023136"/>
    </source>
</evidence>
<accession>A0A6G1JCS1</accession>
<dbReference type="OrthoDB" id="4074350at2759"/>
<dbReference type="GO" id="GO:0071944">
    <property type="term" value="C:cell periphery"/>
    <property type="evidence" value="ECO:0007669"/>
    <property type="project" value="UniProtKB-ARBA"/>
</dbReference>
<evidence type="ECO:0000259" key="7">
    <source>
        <dbReference type="PROSITE" id="PS51767"/>
    </source>
</evidence>
<dbReference type="PANTHER" id="PTHR15549:SF26">
    <property type="entry name" value="AXIAL BUDDING PATTERN PROTEIN 2-RELATED"/>
    <property type="match status" value="1"/>
</dbReference>
<comment type="subcellular location">
    <subcellularLocation>
        <location evidence="1">Membrane</location>
        <topology evidence="1">Single-pass membrane protein</topology>
    </subcellularLocation>
</comment>
<evidence type="ECO:0000256" key="2">
    <source>
        <dbReference type="ARBA" id="ARBA00022692"/>
    </source>
</evidence>
<organism evidence="8 9">
    <name type="scientific">Lentithecium fluviatile CBS 122367</name>
    <dbReference type="NCBI Taxonomy" id="1168545"/>
    <lineage>
        <taxon>Eukaryota</taxon>
        <taxon>Fungi</taxon>
        <taxon>Dikarya</taxon>
        <taxon>Ascomycota</taxon>
        <taxon>Pezizomycotina</taxon>
        <taxon>Dothideomycetes</taxon>
        <taxon>Pleosporomycetidae</taxon>
        <taxon>Pleosporales</taxon>
        <taxon>Massarineae</taxon>
        <taxon>Lentitheciaceae</taxon>
        <taxon>Lentithecium</taxon>
    </lineage>
</organism>
<dbReference type="PANTHER" id="PTHR15549">
    <property type="entry name" value="PAIRED IMMUNOGLOBULIN-LIKE TYPE 2 RECEPTOR"/>
    <property type="match status" value="1"/>
</dbReference>
<dbReference type="GO" id="GO:0016020">
    <property type="term" value="C:membrane"/>
    <property type="evidence" value="ECO:0007669"/>
    <property type="project" value="UniProtKB-SubCell"/>
</dbReference>